<accession>A0A9Y1FKK1</accession>
<evidence type="ECO:0000313" key="2">
    <source>
        <dbReference type="EMBL" id="UJG39944.1"/>
    </source>
</evidence>
<dbReference type="AlphaFoldDB" id="A0A9Y1FKK1"/>
<organism evidence="2">
    <name type="scientific">Candidatus Heimdallarchaeum aukensis</name>
    <dbReference type="NCBI Taxonomy" id="2876573"/>
    <lineage>
        <taxon>Archaea</taxon>
        <taxon>Promethearchaeati</taxon>
        <taxon>Candidatus Heimdallarchaeota</taxon>
        <taxon>Candidatus Heimdallarchaeia (ex Rinke et al. 2021) (nom. nud.)</taxon>
        <taxon>Candidatus Heimdallarchaeales</taxon>
        <taxon>Candidatus Heimdallarchaeaceae</taxon>
        <taxon>Candidatus Heimdallarchaeum</taxon>
    </lineage>
</organism>
<dbReference type="GO" id="GO:0004519">
    <property type="term" value="F:endonuclease activity"/>
    <property type="evidence" value="ECO:0007669"/>
    <property type="project" value="InterPro"/>
</dbReference>
<dbReference type="Pfam" id="PF03161">
    <property type="entry name" value="LAGLIDADG_2"/>
    <property type="match status" value="1"/>
</dbReference>
<dbReference type="InterPro" id="IPR004860">
    <property type="entry name" value="LAGLIDADG_dom"/>
</dbReference>
<proteinExistence type="predicted"/>
<evidence type="ECO:0000259" key="1">
    <source>
        <dbReference type="Pfam" id="PF03161"/>
    </source>
</evidence>
<sequence length="352" mass="41036">MTLEITEIQKKLLKMYVGELKGIKVIGKELNKDPRTIKPLLTSMGLKIPFPGSLWTKTRNHINKEFTHPIPLEIQEIIEGMMLGDANLRLQTKLQASKKQPLLSEYLRLLDRAEKLRKKVNEGKAITNTDISNWNKCVSKISKVNTAALRIHKSILEFQWIKTLIPLFSSFTKLKVFVKPSNTESIKWSCGFDTSSSVEFFSYWENWYSNKLGKTKKVLKKDLTLTPTVLLFWYIDDGYFSGTDLSLCTNNFTFEEQKYLIKLLSEVGIKAKIRKKGNHHQIGISLTKTNKKDFFSYIEQARLFKIANELFPFKFSNSISKKEWKNEIKEKFPEYFSEETENRKKILLKLLK</sequence>
<dbReference type="EMBL" id="CP084166">
    <property type="protein sequence ID" value="UJG39944.1"/>
    <property type="molecule type" value="Genomic_DNA"/>
</dbReference>
<gene>
    <name evidence="2" type="ORF">K9W45_08810</name>
</gene>
<feature type="domain" description="Homing endonuclease LAGLIDADG" evidence="1">
    <location>
        <begin position="140"/>
        <end position="288"/>
    </location>
</feature>
<reference evidence="2" key="1">
    <citation type="journal article" date="2022" name="Nat. Microbiol.">
        <title>Unique mobile elements and scalable gene flow at the prokaryote-eukaryote boundary revealed by circularized Asgard archaea genomes.</title>
        <authorList>
            <person name="Wu F."/>
            <person name="Speth D.R."/>
            <person name="Philosof A."/>
            <person name="Cremiere A."/>
            <person name="Narayanan A."/>
            <person name="Barco R.A."/>
            <person name="Connon S.A."/>
            <person name="Amend J.P."/>
            <person name="Antoshechkin I.A."/>
            <person name="Orphan V.J."/>
        </authorList>
    </citation>
    <scope>NUCLEOTIDE SEQUENCE</scope>
    <source>
        <strain evidence="2">PM71</strain>
    </source>
</reference>
<dbReference type="SUPFAM" id="SSF55608">
    <property type="entry name" value="Homing endonucleases"/>
    <property type="match status" value="1"/>
</dbReference>
<dbReference type="Proteomes" id="UP001201020">
    <property type="component" value="Chromosome"/>
</dbReference>
<dbReference type="Gene3D" id="3.10.28.10">
    <property type="entry name" value="Homing endonucleases"/>
    <property type="match status" value="1"/>
</dbReference>
<name>A0A9Y1FKK1_9ARCH</name>
<dbReference type="InterPro" id="IPR027434">
    <property type="entry name" value="Homing_endonucl"/>
</dbReference>
<protein>
    <recommendedName>
        <fullName evidence="1">Homing endonuclease LAGLIDADG domain-containing protein</fullName>
    </recommendedName>
</protein>